<proteinExistence type="inferred from homology"/>
<keyword evidence="6" id="KW-0969">Cilium</keyword>
<feature type="transmembrane region" description="Helical" evidence="5">
    <location>
        <begin position="6"/>
        <end position="26"/>
    </location>
</feature>
<keyword evidence="6" id="KW-0966">Cell projection</keyword>
<keyword evidence="2 5" id="KW-0812">Transmembrane</keyword>
<evidence type="ECO:0000256" key="4">
    <source>
        <dbReference type="ARBA" id="ARBA00023136"/>
    </source>
</evidence>
<dbReference type="Proteomes" id="UP000243065">
    <property type="component" value="Unassembled WGS sequence"/>
</dbReference>
<protein>
    <recommendedName>
        <fullName evidence="5">Flagellar protein</fullName>
    </recommendedName>
</protein>
<evidence type="ECO:0000313" key="6">
    <source>
        <dbReference type="EMBL" id="CUS96219.1"/>
    </source>
</evidence>
<keyword evidence="7" id="KW-1185">Reference proteome</keyword>
<sequence>MLGIIVKTFLSFFLIITLMFLAFYILRKFHLPVSNFYGSEVGMRIYGRLQIQPRKSIYIVRVLNRVLIIGVSENSINLLSEINDPEFIRAFDELYSPVERKDGKFFILK</sequence>
<comment type="similarity">
    <text evidence="5">Belongs to the FliO/MopB family.</text>
</comment>
<keyword evidence="4 5" id="KW-0472">Membrane</keyword>
<accession>A0A656D2F4</accession>
<dbReference type="NCBIfam" id="TIGR03500">
    <property type="entry name" value="FliO_TIGR"/>
    <property type="match status" value="1"/>
</dbReference>
<dbReference type="RefSeq" id="WP_072149576.1">
    <property type="nucleotide sequence ID" value="NZ_CZVU01000002.1"/>
</dbReference>
<dbReference type="GO" id="GO:0009425">
    <property type="term" value="C:bacterial-type flagellum basal body"/>
    <property type="evidence" value="ECO:0007669"/>
    <property type="project" value="UniProtKB-SubCell"/>
</dbReference>
<organism evidence="6 7">
    <name type="scientific">Kryptobacter tengchongensis</name>
    <dbReference type="NCBI Taxonomy" id="1643429"/>
    <lineage>
        <taxon>Bacteria</taxon>
        <taxon>Pseudomonadati</taxon>
        <taxon>Candidatus Kryptoniota</taxon>
        <taxon>Candidatus Kryptobacter</taxon>
    </lineage>
</organism>
<reference evidence="6 7" key="1">
    <citation type="submission" date="2015-11" db="EMBL/GenBank/DDBJ databases">
        <authorList>
            <person name="Varghese N."/>
        </authorList>
    </citation>
    <scope>NUCLEOTIDE SEQUENCE [LARGE SCALE GENOMIC DNA]</scope>
    <source>
        <strain evidence="6 7">JGI-24</strain>
    </source>
</reference>
<keyword evidence="3 5" id="KW-1133">Transmembrane helix</keyword>
<evidence type="ECO:0000256" key="3">
    <source>
        <dbReference type="ARBA" id="ARBA00022989"/>
    </source>
</evidence>
<comment type="subcellular location">
    <subcellularLocation>
        <location evidence="5">Cell membrane</location>
    </subcellularLocation>
    <subcellularLocation>
        <location evidence="5">Bacterial flagellum basal body</location>
    </subcellularLocation>
</comment>
<keyword evidence="5" id="KW-0975">Bacterial flagellum</keyword>
<dbReference type="Pfam" id="PF04347">
    <property type="entry name" value="FliO"/>
    <property type="match status" value="1"/>
</dbReference>
<dbReference type="InterPro" id="IPR022781">
    <property type="entry name" value="Flagellar_biosynth_FliO"/>
</dbReference>
<keyword evidence="1 5" id="KW-1003">Cell membrane</keyword>
<keyword evidence="6" id="KW-0282">Flagellum</keyword>
<dbReference type="OrthoDB" id="9804121at2"/>
<dbReference type="GO" id="GO:0005886">
    <property type="term" value="C:plasma membrane"/>
    <property type="evidence" value="ECO:0007669"/>
    <property type="project" value="UniProtKB-SubCell"/>
</dbReference>
<dbReference type="EMBL" id="CZVU01000002">
    <property type="protein sequence ID" value="CUS96219.1"/>
    <property type="molecule type" value="Genomic_DNA"/>
</dbReference>
<evidence type="ECO:0000256" key="2">
    <source>
        <dbReference type="ARBA" id="ARBA00022692"/>
    </source>
</evidence>
<evidence type="ECO:0000256" key="1">
    <source>
        <dbReference type="ARBA" id="ARBA00022475"/>
    </source>
</evidence>
<gene>
    <name evidence="6" type="ORF">JGI24_00070</name>
</gene>
<evidence type="ECO:0000313" key="7">
    <source>
        <dbReference type="Proteomes" id="UP000243065"/>
    </source>
</evidence>
<dbReference type="AlphaFoldDB" id="A0A656D2F4"/>
<evidence type="ECO:0000256" key="5">
    <source>
        <dbReference type="RuleBase" id="RU362064"/>
    </source>
</evidence>
<name>A0A656D2F4_KRYT1</name>
<dbReference type="GO" id="GO:0044781">
    <property type="term" value="P:bacterial-type flagellum organization"/>
    <property type="evidence" value="ECO:0007669"/>
    <property type="project" value="UniProtKB-UniRule"/>
</dbReference>